<dbReference type="RefSeq" id="WP_387346057.1">
    <property type="nucleotide sequence ID" value="NZ_JBIAXI010000024.1"/>
</dbReference>
<organism evidence="1 2">
    <name type="scientific">Microtetraspora fusca</name>
    <dbReference type="NCBI Taxonomy" id="1997"/>
    <lineage>
        <taxon>Bacteria</taxon>
        <taxon>Bacillati</taxon>
        <taxon>Actinomycetota</taxon>
        <taxon>Actinomycetes</taxon>
        <taxon>Streptosporangiales</taxon>
        <taxon>Streptosporangiaceae</taxon>
        <taxon>Microtetraspora</taxon>
    </lineage>
</organism>
<sequence>MRLRVIGTSKECEEFCALLSAVGNVTDVSQPYGSDPQRRNVSRYVTFYLVPGLLDDIASAMATTE</sequence>
<comment type="caution">
    <text evidence="1">The sequence shown here is derived from an EMBL/GenBank/DDBJ whole genome shotgun (WGS) entry which is preliminary data.</text>
</comment>
<evidence type="ECO:0000313" key="1">
    <source>
        <dbReference type="EMBL" id="MFF4777573.1"/>
    </source>
</evidence>
<evidence type="ECO:0000313" key="2">
    <source>
        <dbReference type="Proteomes" id="UP001602119"/>
    </source>
</evidence>
<gene>
    <name evidence="1" type="ORF">ACFY05_32420</name>
</gene>
<dbReference type="EMBL" id="JBIAXI010000024">
    <property type="protein sequence ID" value="MFF4777573.1"/>
    <property type="molecule type" value="Genomic_DNA"/>
</dbReference>
<keyword evidence="2" id="KW-1185">Reference proteome</keyword>
<name>A0ABW6VDY8_MICFU</name>
<dbReference type="Proteomes" id="UP001602119">
    <property type="component" value="Unassembled WGS sequence"/>
</dbReference>
<protein>
    <submittedName>
        <fullName evidence="1">Uncharacterized protein</fullName>
    </submittedName>
</protein>
<proteinExistence type="predicted"/>
<accession>A0ABW6VDY8</accession>
<reference evidence="1 2" key="1">
    <citation type="submission" date="2024-10" db="EMBL/GenBank/DDBJ databases">
        <title>The Natural Products Discovery Center: Release of the First 8490 Sequenced Strains for Exploring Actinobacteria Biosynthetic Diversity.</title>
        <authorList>
            <person name="Kalkreuter E."/>
            <person name="Kautsar S.A."/>
            <person name="Yang D."/>
            <person name="Bader C.D."/>
            <person name="Teijaro C.N."/>
            <person name="Fluegel L."/>
            <person name="Davis C.M."/>
            <person name="Simpson J.R."/>
            <person name="Lauterbach L."/>
            <person name="Steele A.D."/>
            <person name="Gui C."/>
            <person name="Meng S."/>
            <person name="Li G."/>
            <person name="Viehrig K."/>
            <person name="Ye F."/>
            <person name="Su P."/>
            <person name="Kiefer A.F."/>
            <person name="Nichols A."/>
            <person name="Cepeda A.J."/>
            <person name="Yan W."/>
            <person name="Fan B."/>
            <person name="Jiang Y."/>
            <person name="Adhikari A."/>
            <person name="Zheng C.-J."/>
            <person name="Schuster L."/>
            <person name="Cowan T.M."/>
            <person name="Smanski M.J."/>
            <person name="Chevrette M.G."/>
            <person name="De Carvalho L.P.S."/>
            <person name="Shen B."/>
        </authorList>
    </citation>
    <scope>NUCLEOTIDE SEQUENCE [LARGE SCALE GENOMIC DNA]</scope>
    <source>
        <strain evidence="1 2">NPDC001281</strain>
    </source>
</reference>